<proteinExistence type="predicted"/>
<dbReference type="Proteomes" id="UP001302126">
    <property type="component" value="Unassembled WGS sequence"/>
</dbReference>
<dbReference type="InterPro" id="IPR023198">
    <property type="entry name" value="PGP-like_dom2"/>
</dbReference>
<comment type="caution">
    <text evidence="2">The sequence shown here is derived from an EMBL/GenBank/DDBJ whole genome shotgun (WGS) entry which is preliminary data.</text>
</comment>
<evidence type="ECO:0000313" key="3">
    <source>
        <dbReference type="Proteomes" id="UP001302126"/>
    </source>
</evidence>
<reference evidence="2" key="2">
    <citation type="submission" date="2023-05" db="EMBL/GenBank/DDBJ databases">
        <authorList>
            <consortium name="Lawrence Berkeley National Laboratory"/>
            <person name="Steindorff A."/>
            <person name="Hensen N."/>
            <person name="Bonometti L."/>
            <person name="Westerberg I."/>
            <person name="Brannstrom I.O."/>
            <person name="Guillou S."/>
            <person name="Cros-Aarteil S."/>
            <person name="Calhoun S."/>
            <person name="Haridas S."/>
            <person name="Kuo A."/>
            <person name="Mondo S."/>
            <person name="Pangilinan J."/>
            <person name="Riley R."/>
            <person name="Labutti K."/>
            <person name="Andreopoulos B."/>
            <person name="Lipzen A."/>
            <person name="Chen C."/>
            <person name="Yanf M."/>
            <person name="Daum C."/>
            <person name="Ng V."/>
            <person name="Clum A."/>
            <person name="Ohm R."/>
            <person name="Martin F."/>
            <person name="Silar P."/>
            <person name="Natvig D."/>
            <person name="Lalanne C."/>
            <person name="Gautier V."/>
            <person name="Ament-Velasquez S.L."/>
            <person name="Kruys A."/>
            <person name="Hutchinson M.I."/>
            <person name="Powell A.J."/>
            <person name="Barry K."/>
            <person name="Miller A.N."/>
            <person name="Grigoriev I.V."/>
            <person name="Debuchy R."/>
            <person name="Gladieux P."/>
            <person name="Thoren M.H."/>
            <person name="Johannesson H."/>
        </authorList>
    </citation>
    <scope>NUCLEOTIDE SEQUENCE</scope>
    <source>
        <strain evidence="2">PSN309</strain>
    </source>
</reference>
<name>A0AAN7AJQ2_9PEZI</name>
<feature type="region of interest" description="Disordered" evidence="1">
    <location>
        <begin position="306"/>
        <end position="331"/>
    </location>
</feature>
<dbReference type="Gene3D" id="1.10.150.240">
    <property type="entry name" value="Putative phosphatase, domain 2"/>
    <property type="match status" value="1"/>
</dbReference>
<dbReference type="EMBL" id="MU864392">
    <property type="protein sequence ID" value="KAK4188095.1"/>
    <property type="molecule type" value="Genomic_DNA"/>
</dbReference>
<evidence type="ECO:0000256" key="1">
    <source>
        <dbReference type="SAM" id="MobiDB-lite"/>
    </source>
</evidence>
<organism evidence="2 3">
    <name type="scientific">Podospora australis</name>
    <dbReference type="NCBI Taxonomy" id="1536484"/>
    <lineage>
        <taxon>Eukaryota</taxon>
        <taxon>Fungi</taxon>
        <taxon>Dikarya</taxon>
        <taxon>Ascomycota</taxon>
        <taxon>Pezizomycotina</taxon>
        <taxon>Sordariomycetes</taxon>
        <taxon>Sordariomycetidae</taxon>
        <taxon>Sordariales</taxon>
        <taxon>Podosporaceae</taxon>
        <taxon>Podospora</taxon>
    </lineage>
</organism>
<dbReference type="SUPFAM" id="SSF56784">
    <property type="entry name" value="HAD-like"/>
    <property type="match status" value="1"/>
</dbReference>
<dbReference type="InterPro" id="IPR036412">
    <property type="entry name" value="HAD-like_sf"/>
</dbReference>
<keyword evidence="3" id="KW-1185">Reference proteome</keyword>
<protein>
    <submittedName>
        <fullName evidence="2">Uncharacterized protein</fullName>
    </submittedName>
</protein>
<sequence>MTTPADPDEEVVFVSARSSPPFKLKGNTGLFSKRSWEEMMAGGLPTQPAIPHPYRMFIFHLNVLLDGRDSLCSAMISAYLQANLDPPAPEDILSAVASTPSMREILTKLSPGMPKETIAIISEYYAREWHTSATHDLKVYDYVQPFIETGRKKYGIAMVLMVDDMTRKQDLINRFDLGDLFDIFIDQHHTYVQGPEGPEQVPPPGHGGAHMVLAYERFRQIHQARYQHHEFDRHEEDGQLYYLDQLLVITSSVYGLHQAYHAGTPMCWVRKSNNDVAEFAIDHIVGGLDELGQQLYVVEAELYSEEKRQEDGNGPIDKVQEEGDEEEEGSDIEFLALY</sequence>
<accession>A0AAN7AJQ2</accession>
<dbReference type="Gene3D" id="3.40.50.1000">
    <property type="entry name" value="HAD superfamily/HAD-like"/>
    <property type="match status" value="1"/>
</dbReference>
<dbReference type="AlphaFoldDB" id="A0AAN7AJQ2"/>
<reference evidence="2" key="1">
    <citation type="journal article" date="2023" name="Mol. Phylogenet. Evol.">
        <title>Genome-scale phylogeny and comparative genomics of the fungal order Sordariales.</title>
        <authorList>
            <person name="Hensen N."/>
            <person name="Bonometti L."/>
            <person name="Westerberg I."/>
            <person name="Brannstrom I.O."/>
            <person name="Guillou S."/>
            <person name="Cros-Aarteil S."/>
            <person name="Calhoun S."/>
            <person name="Haridas S."/>
            <person name="Kuo A."/>
            <person name="Mondo S."/>
            <person name="Pangilinan J."/>
            <person name="Riley R."/>
            <person name="LaButti K."/>
            <person name="Andreopoulos B."/>
            <person name="Lipzen A."/>
            <person name="Chen C."/>
            <person name="Yan M."/>
            <person name="Daum C."/>
            <person name="Ng V."/>
            <person name="Clum A."/>
            <person name="Steindorff A."/>
            <person name="Ohm R.A."/>
            <person name="Martin F."/>
            <person name="Silar P."/>
            <person name="Natvig D.O."/>
            <person name="Lalanne C."/>
            <person name="Gautier V."/>
            <person name="Ament-Velasquez S.L."/>
            <person name="Kruys A."/>
            <person name="Hutchinson M.I."/>
            <person name="Powell A.J."/>
            <person name="Barry K."/>
            <person name="Miller A.N."/>
            <person name="Grigoriev I.V."/>
            <person name="Debuchy R."/>
            <person name="Gladieux P."/>
            <person name="Hiltunen Thoren M."/>
            <person name="Johannesson H."/>
        </authorList>
    </citation>
    <scope>NUCLEOTIDE SEQUENCE</scope>
    <source>
        <strain evidence="2">PSN309</strain>
    </source>
</reference>
<evidence type="ECO:0000313" key="2">
    <source>
        <dbReference type="EMBL" id="KAK4188095.1"/>
    </source>
</evidence>
<gene>
    <name evidence="2" type="ORF">QBC35DRAFT_531935</name>
</gene>
<dbReference type="InterPro" id="IPR023214">
    <property type="entry name" value="HAD_sf"/>
</dbReference>
<feature type="compositionally biased region" description="Acidic residues" evidence="1">
    <location>
        <begin position="322"/>
        <end position="331"/>
    </location>
</feature>